<evidence type="ECO:0000256" key="12">
    <source>
        <dbReference type="RuleBase" id="RU004478"/>
    </source>
</evidence>
<evidence type="ECO:0000313" key="15">
    <source>
        <dbReference type="Proteomes" id="UP000051789"/>
    </source>
</evidence>
<comment type="function">
    <text evidence="7 10 11">Participates actively in the response to hyperosmotic and heat shock by preventing the aggregation of stress-denatured proteins, in association with DnaK and GrpE. It is the nucleotide exchange factor for DnaK and may function as a thermosensor. Unfolded proteins bind initially to DnaJ; upon interaction with the DnaJ-bound protein, DnaK hydrolyzes its bound ATP, resulting in the formation of a stable complex. GrpE releases ADP from DnaK; ATP binding to DnaK triggers the release of the substrate protein, thus completing the reaction cycle. Several rounds of ATP-dependent interactions between DnaJ, DnaK and GrpE are required for fully efficient folding.</text>
</comment>
<evidence type="ECO:0000256" key="5">
    <source>
        <dbReference type="ARBA" id="ARBA00023016"/>
    </source>
</evidence>
<dbReference type="NCBIfam" id="NF010759">
    <property type="entry name" value="PRK14162.1"/>
    <property type="match status" value="1"/>
</dbReference>
<dbReference type="SUPFAM" id="SSF58014">
    <property type="entry name" value="Coiled-coil domain of nucleotide exchange factor GrpE"/>
    <property type="match status" value="1"/>
</dbReference>
<keyword evidence="15" id="KW-1185">Reference proteome</keyword>
<dbReference type="FunFam" id="2.30.22.10:FF:000001">
    <property type="entry name" value="Protein GrpE"/>
    <property type="match status" value="1"/>
</dbReference>
<dbReference type="PANTHER" id="PTHR21237:SF23">
    <property type="entry name" value="GRPE PROTEIN HOMOLOG, MITOCHONDRIAL"/>
    <property type="match status" value="1"/>
</dbReference>
<dbReference type="SUPFAM" id="SSF51064">
    <property type="entry name" value="Head domain of nucleotide exchange factor GrpE"/>
    <property type="match status" value="1"/>
</dbReference>
<evidence type="ECO:0000256" key="3">
    <source>
        <dbReference type="ARBA" id="ARBA00011738"/>
    </source>
</evidence>
<dbReference type="AlphaFoldDB" id="A0A0R2CIC8"/>
<dbReference type="HAMAP" id="MF_01151">
    <property type="entry name" value="GrpE"/>
    <property type="match status" value="1"/>
</dbReference>
<organism evidence="14 15">
    <name type="scientific">Lacticaseibacillus thailandensis DSM 22698 = JCM 13996</name>
    <dbReference type="NCBI Taxonomy" id="1423810"/>
    <lineage>
        <taxon>Bacteria</taxon>
        <taxon>Bacillati</taxon>
        <taxon>Bacillota</taxon>
        <taxon>Bacilli</taxon>
        <taxon>Lactobacillales</taxon>
        <taxon>Lactobacillaceae</taxon>
        <taxon>Lacticaseibacillus</taxon>
    </lineage>
</organism>
<dbReference type="InterPro" id="IPR013805">
    <property type="entry name" value="GrpE_CC"/>
</dbReference>
<comment type="similarity">
    <text evidence="2 10 12">Belongs to the GrpE family.</text>
</comment>
<dbReference type="GO" id="GO:0005737">
    <property type="term" value="C:cytoplasm"/>
    <property type="evidence" value="ECO:0007669"/>
    <property type="project" value="UniProtKB-SubCell"/>
</dbReference>
<comment type="subunit">
    <text evidence="3 10">Homodimer.</text>
</comment>
<dbReference type="GO" id="GO:0051087">
    <property type="term" value="F:protein-folding chaperone binding"/>
    <property type="evidence" value="ECO:0007669"/>
    <property type="project" value="InterPro"/>
</dbReference>
<dbReference type="PROSITE" id="PS01071">
    <property type="entry name" value="GRPE"/>
    <property type="match status" value="1"/>
</dbReference>
<dbReference type="GO" id="GO:0051082">
    <property type="term" value="F:unfolded protein binding"/>
    <property type="evidence" value="ECO:0007669"/>
    <property type="project" value="TreeGrafter"/>
</dbReference>
<dbReference type="STRING" id="1423810.FD19_GL000478"/>
<evidence type="ECO:0000256" key="10">
    <source>
        <dbReference type="HAMAP-Rule" id="MF_01151"/>
    </source>
</evidence>
<evidence type="ECO:0000256" key="7">
    <source>
        <dbReference type="ARBA" id="ARBA00053401"/>
    </source>
</evidence>
<gene>
    <name evidence="10" type="primary">grpE</name>
    <name evidence="14" type="ORF">FD19_GL000478</name>
</gene>
<evidence type="ECO:0000256" key="11">
    <source>
        <dbReference type="RuleBase" id="RU000639"/>
    </source>
</evidence>
<feature type="region of interest" description="Disordered" evidence="13">
    <location>
        <begin position="1"/>
        <end position="30"/>
    </location>
</feature>
<keyword evidence="4 10" id="KW-0963">Cytoplasm</keyword>
<dbReference type="InterPro" id="IPR009012">
    <property type="entry name" value="GrpE_head"/>
</dbReference>
<dbReference type="NCBIfam" id="NF010738">
    <property type="entry name" value="PRK14140.1"/>
    <property type="match status" value="1"/>
</dbReference>
<dbReference type="NCBIfam" id="NF010753">
    <property type="entry name" value="PRK14156.1"/>
    <property type="match status" value="1"/>
</dbReference>
<dbReference type="Gene3D" id="3.90.20.20">
    <property type="match status" value="1"/>
</dbReference>
<evidence type="ECO:0000256" key="6">
    <source>
        <dbReference type="ARBA" id="ARBA00023186"/>
    </source>
</evidence>
<dbReference type="PRINTS" id="PR00773">
    <property type="entry name" value="GRPEPROTEIN"/>
</dbReference>
<dbReference type="InterPro" id="IPR000740">
    <property type="entry name" value="GrpE"/>
</dbReference>
<evidence type="ECO:0000256" key="9">
    <source>
        <dbReference type="ARBA" id="ARBA00076414"/>
    </source>
</evidence>
<dbReference type="Pfam" id="PF01025">
    <property type="entry name" value="GrpE"/>
    <property type="match status" value="1"/>
</dbReference>
<sequence length="200" mass="21997">MTTIEVGLERSTTMSKKEGQQPESGADVAKENLERSAEDLEHLIAADSPDAEATKQLQAERDELEDNYLRAAAEIKNMNARFKKEREQLARYDGQKVITAILPSLDNLERALATEVTDPAAEQLKQGVSMVASHLQQALKEAGVTEIQAEGSKFDPNVHQAVQTITADDQHPADTVAQVLQKGYQLHDRVLRPAMVVVAK</sequence>
<evidence type="ECO:0000256" key="13">
    <source>
        <dbReference type="SAM" id="MobiDB-lite"/>
    </source>
</evidence>
<dbReference type="Gene3D" id="2.30.22.10">
    <property type="entry name" value="Head domain of nucleotide exchange factor GrpE"/>
    <property type="match status" value="1"/>
</dbReference>
<dbReference type="PANTHER" id="PTHR21237">
    <property type="entry name" value="GRPE PROTEIN"/>
    <property type="match status" value="1"/>
</dbReference>
<dbReference type="PATRIC" id="fig|1423810.4.peg.488"/>
<comment type="subcellular location">
    <subcellularLocation>
        <location evidence="1 10">Cytoplasm</location>
    </subcellularLocation>
</comment>
<accession>A0A0R2CIC8</accession>
<name>A0A0R2CIC8_9LACO</name>
<keyword evidence="5 10" id="KW-0346">Stress response</keyword>
<dbReference type="GO" id="GO:0000774">
    <property type="term" value="F:adenyl-nucleotide exchange factor activity"/>
    <property type="evidence" value="ECO:0007669"/>
    <property type="project" value="InterPro"/>
</dbReference>
<dbReference type="GO" id="GO:0006457">
    <property type="term" value="P:protein folding"/>
    <property type="evidence" value="ECO:0007669"/>
    <property type="project" value="InterPro"/>
</dbReference>
<dbReference type="EMBL" id="AYZK01000001">
    <property type="protein sequence ID" value="KRM88187.1"/>
    <property type="molecule type" value="Genomic_DNA"/>
</dbReference>
<protein>
    <recommendedName>
        <fullName evidence="8 10">Protein GrpE</fullName>
    </recommendedName>
    <alternativeName>
        <fullName evidence="9 10">HSP-70 cofactor</fullName>
    </alternativeName>
</protein>
<proteinExistence type="inferred from homology"/>
<dbReference type="Proteomes" id="UP000051789">
    <property type="component" value="Unassembled WGS sequence"/>
</dbReference>
<dbReference type="GO" id="GO:0042803">
    <property type="term" value="F:protein homodimerization activity"/>
    <property type="evidence" value="ECO:0007669"/>
    <property type="project" value="InterPro"/>
</dbReference>
<dbReference type="CDD" id="cd00446">
    <property type="entry name" value="GrpE"/>
    <property type="match status" value="1"/>
</dbReference>
<evidence type="ECO:0000256" key="8">
    <source>
        <dbReference type="ARBA" id="ARBA00072274"/>
    </source>
</evidence>
<evidence type="ECO:0000256" key="2">
    <source>
        <dbReference type="ARBA" id="ARBA00009054"/>
    </source>
</evidence>
<reference evidence="14 15" key="1">
    <citation type="journal article" date="2015" name="Genome Announc.">
        <title>Expanding the biotechnology potential of lactobacilli through comparative genomics of 213 strains and associated genera.</title>
        <authorList>
            <person name="Sun Z."/>
            <person name="Harris H.M."/>
            <person name="McCann A."/>
            <person name="Guo C."/>
            <person name="Argimon S."/>
            <person name="Zhang W."/>
            <person name="Yang X."/>
            <person name="Jeffery I.B."/>
            <person name="Cooney J.C."/>
            <person name="Kagawa T.F."/>
            <person name="Liu W."/>
            <person name="Song Y."/>
            <person name="Salvetti E."/>
            <person name="Wrobel A."/>
            <person name="Rasinkangas P."/>
            <person name="Parkhill J."/>
            <person name="Rea M.C."/>
            <person name="O'Sullivan O."/>
            <person name="Ritari J."/>
            <person name="Douillard F.P."/>
            <person name="Paul Ross R."/>
            <person name="Yang R."/>
            <person name="Briner A.E."/>
            <person name="Felis G.E."/>
            <person name="de Vos W.M."/>
            <person name="Barrangou R."/>
            <person name="Klaenhammer T.R."/>
            <person name="Caufield P.W."/>
            <person name="Cui Y."/>
            <person name="Zhang H."/>
            <person name="O'Toole P.W."/>
        </authorList>
    </citation>
    <scope>NUCLEOTIDE SEQUENCE [LARGE SCALE GENOMIC DNA]</scope>
    <source>
        <strain evidence="14 15">DSM 22698</strain>
    </source>
</reference>
<comment type="caution">
    <text evidence="14">The sequence shown here is derived from an EMBL/GenBank/DDBJ whole genome shotgun (WGS) entry which is preliminary data.</text>
</comment>
<keyword evidence="6 10" id="KW-0143">Chaperone</keyword>
<evidence type="ECO:0000256" key="1">
    <source>
        <dbReference type="ARBA" id="ARBA00004496"/>
    </source>
</evidence>
<evidence type="ECO:0000256" key="4">
    <source>
        <dbReference type="ARBA" id="ARBA00022490"/>
    </source>
</evidence>
<evidence type="ECO:0000313" key="14">
    <source>
        <dbReference type="EMBL" id="KRM88187.1"/>
    </source>
</evidence>